<reference evidence="1" key="1">
    <citation type="submission" date="2021-01" db="EMBL/GenBank/DDBJ databases">
        <title>Whole genome shotgun sequence of Spirilliplanes yamanashiensis NBRC 15828.</title>
        <authorList>
            <person name="Komaki H."/>
            <person name="Tamura T."/>
        </authorList>
    </citation>
    <scope>NUCLEOTIDE SEQUENCE</scope>
    <source>
        <strain evidence="1">NBRC 15828</strain>
    </source>
</reference>
<dbReference type="EMBL" id="BOOY01000001">
    <property type="protein sequence ID" value="GIJ00773.1"/>
    <property type="molecule type" value="Genomic_DNA"/>
</dbReference>
<protein>
    <submittedName>
        <fullName evidence="1">Uncharacterized protein</fullName>
    </submittedName>
</protein>
<dbReference type="AlphaFoldDB" id="A0A8J3Y3L7"/>
<organism evidence="1 2">
    <name type="scientific">Spirilliplanes yamanashiensis</name>
    <dbReference type="NCBI Taxonomy" id="42233"/>
    <lineage>
        <taxon>Bacteria</taxon>
        <taxon>Bacillati</taxon>
        <taxon>Actinomycetota</taxon>
        <taxon>Actinomycetes</taxon>
        <taxon>Micromonosporales</taxon>
        <taxon>Micromonosporaceae</taxon>
        <taxon>Spirilliplanes</taxon>
    </lineage>
</organism>
<proteinExistence type="predicted"/>
<evidence type="ECO:0000313" key="1">
    <source>
        <dbReference type="EMBL" id="GIJ00773.1"/>
    </source>
</evidence>
<evidence type="ECO:0000313" key="2">
    <source>
        <dbReference type="Proteomes" id="UP000652013"/>
    </source>
</evidence>
<name>A0A8J3Y3L7_9ACTN</name>
<comment type="caution">
    <text evidence="1">The sequence shown here is derived from an EMBL/GenBank/DDBJ whole genome shotgun (WGS) entry which is preliminary data.</text>
</comment>
<dbReference type="RefSeq" id="WP_203936103.1">
    <property type="nucleotide sequence ID" value="NZ_BAAAGJ010000024.1"/>
</dbReference>
<keyword evidence="2" id="KW-1185">Reference proteome</keyword>
<accession>A0A8J3Y3L7</accession>
<dbReference type="Proteomes" id="UP000652013">
    <property type="component" value="Unassembled WGS sequence"/>
</dbReference>
<gene>
    <name evidence="1" type="ORF">Sya03_01250</name>
</gene>
<sequence length="106" mass="11577">MTDERRARLWAKNNLYVDAVLRPDGSLVFRGQDLTSPNMWGTGEYEYALTVAPADVPRVVAALGGSAADDVLALVEANGERIVTTGEQRWLRGAGVDPQFWSRVGD</sequence>